<dbReference type="EMBL" id="CAJVQB010024121">
    <property type="protein sequence ID" value="CAG8803406.1"/>
    <property type="molecule type" value="Genomic_DNA"/>
</dbReference>
<feature type="non-terminal residue" evidence="1">
    <location>
        <position position="1"/>
    </location>
</feature>
<gene>
    <name evidence="1" type="ORF">GMARGA_LOCUS23641</name>
</gene>
<keyword evidence="2" id="KW-1185">Reference proteome</keyword>
<accession>A0ABN7VWM0</accession>
<reference evidence="1 2" key="1">
    <citation type="submission" date="2021-06" db="EMBL/GenBank/DDBJ databases">
        <authorList>
            <person name="Kallberg Y."/>
            <person name="Tangrot J."/>
            <person name="Rosling A."/>
        </authorList>
    </citation>
    <scope>NUCLEOTIDE SEQUENCE [LARGE SCALE GENOMIC DNA]</scope>
    <source>
        <strain evidence="1 2">120-4 pot B 10/14</strain>
    </source>
</reference>
<name>A0ABN7VWM0_GIGMA</name>
<comment type="caution">
    <text evidence="1">The sequence shown here is derived from an EMBL/GenBank/DDBJ whole genome shotgun (WGS) entry which is preliminary data.</text>
</comment>
<evidence type="ECO:0000313" key="1">
    <source>
        <dbReference type="EMBL" id="CAG8803406.1"/>
    </source>
</evidence>
<proteinExistence type="predicted"/>
<protein>
    <submittedName>
        <fullName evidence="1">11632_t:CDS:1</fullName>
    </submittedName>
</protein>
<organism evidence="1 2">
    <name type="scientific">Gigaspora margarita</name>
    <dbReference type="NCBI Taxonomy" id="4874"/>
    <lineage>
        <taxon>Eukaryota</taxon>
        <taxon>Fungi</taxon>
        <taxon>Fungi incertae sedis</taxon>
        <taxon>Mucoromycota</taxon>
        <taxon>Glomeromycotina</taxon>
        <taxon>Glomeromycetes</taxon>
        <taxon>Diversisporales</taxon>
        <taxon>Gigasporaceae</taxon>
        <taxon>Gigaspora</taxon>
    </lineage>
</organism>
<dbReference type="Proteomes" id="UP000789901">
    <property type="component" value="Unassembled WGS sequence"/>
</dbReference>
<sequence>RKKEFKEFLKKFSPKKLSKIKKAKKHLWAPYSQFIHILTINENSNQR</sequence>
<evidence type="ECO:0000313" key="2">
    <source>
        <dbReference type="Proteomes" id="UP000789901"/>
    </source>
</evidence>